<accession>A0ABV2D3D4</accession>
<proteinExistence type="predicted"/>
<evidence type="ECO:0000313" key="2">
    <source>
        <dbReference type="Proteomes" id="UP001548713"/>
    </source>
</evidence>
<dbReference type="Pfam" id="PF26363">
    <property type="entry name" value="Phospholipase-like"/>
    <property type="match status" value="1"/>
</dbReference>
<gene>
    <name evidence="1" type="ORF">ABVV53_13080</name>
</gene>
<name>A0ABV2D3D4_9SPHN</name>
<evidence type="ECO:0000313" key="1">
    <source>
        <dbReference type="EMBL" id="MET1756382.1"/>
    </source>
</evidence>
<dbReference type="EMBL" id="JBEWLY010000019">
    <property type="protein sequence ID" value="MET1756382.1"/>
    <property type="molecule type" value="Genomic_DNA"/>
</dbReference>
<reference evidence="1 2" key="1">
    <citation type="submission" date="2024-07" db="EMBL/GenBank/DDBJ databases">
        <title>Novosphingobium kalidii RD2P27.</title>
        <authorList>
            <person name="Sun J.-Q."/>
        </authorList>
    </citation>
    <scope>NUCLEOTIDE SEQUENCE [LARGE SCALE GENOMIC DNA]</scope>
    <source>
        <strain evidence="1 2">RD2P27</strain>
    </source>
</reference>
<dbReference type="RefSeq" id="WP_353984870.1">
    <property type="nucleotide sequence ID" value="NZ_JBEWLY010000019.1"/>
</dbReference>
<keyword evidence="2" id="KW-1185">Reference proteome</keyword>
<sequence length="336" mass="35146">MLAVSSLAQSTSQTFSPGAGAWSANAASVLGEAGQAAFTLAPSAANDAVDAALNAGGGGRSAADTLRIGTAFNQQLEDNSAVLALGTQLTMIERTYREEFQSAGELALLNMDVYLDSSNPLLLPAGYTALSDKQAETEFPGFTAQDGKSGFYSRIYKDEKSGDTIVVNRGTNDASAPIGIIRGTPDGQTNAALLGGNRTHQADLALRNASVVSRATGGHVRFSGHSLGGALASLQGAATQAPTTVFNPLGLNKDLFTAYNLKQSDFDRNVRAYVVDGEPVALANWVLGLERTEGTQKIPSREIEGVDGGDFRTSAKNDDPHSMVAILAGLSYRFHW</sequence>
<dbReference type="SUPFAM" id="SSF53474">
    <property type="entry name" value="alpha/beta-Hydrolases"/>
    <property type="match status" value="1"/>
</dbReference>
<dbReference type="Proteomes" id="UP001548713">
    <property type="component" value="Unassembled WGS sequence"/>
</dbReference>
<organism evidence="1 2">
    <name type="scientific">Novosphingobium kalidii</name>
    <dbReference type="NCBI Taxonomy" id="3230299"/>
    <lineage>
        <taxon>Bacteria</taxon>
        <taxon>Pseudomonadati</taxon>
        <taxon>Pseudomonadota</taxon>
        <taxon>Alphaproteobacteria</taxon>
        <taxon>Sphingomonadales</taxon>
        <taxon>Sphingomonadaceae</taxon>
        <taxon>Novosphingobium</taxon>
    </lineage>
</organism>
<dbReference type="InterPro" id="IPR029058">
    <property type="entry name" value="AB_hydrolase_fold"/>
</dbReference>
<protein>
    <submittedName>
        <fullName evidence="1">Uncharacterized protein</fullName>
    </submittedName>
</protein>
<comment type="caution">
    <text evidence="1">The sequence shown here is derived from an EMBL/GenBank/DDBJ whole genome shotgun (WGS) entry which is preliminary data.</text>
</comment>